<reference evidence="2 3" key="1">
    <citation type="submission" date="2020-01" db="EMBL/GenBank/DDBJ databases">
        <title>Genomes of bacteria type strains.</title>
        <authorList>
            <person name="Chen J."/>
            <person name="Zhu S."/>
            <person name="Chen J."/>
        </authorList>
    </citation>
    <scope>NUCLEOTIDE SEQUENCE [LARGE SCALE GENOMIC DNA]</scope>
    <source>
        <strain evidence="2 3">KCTC 52919</strain>
    </source>
</reference>
<dbReference type="Gene3D" id="3.60.10.10">
    <property type="entry name" value="Endonuclease/exonuclease/phosphatase"/>
    <property type="match status" value="1"/>
</dbReference>
<dbReference type="Pfam" id="PF03372">
    <property type="entry name" value="Exo_endo_phos"/>
    <property type="match status" value="1"/>
</dbReference>
<keyword evidence="3" id="KW-1185">Reference proteome</keyword>
<dbReference type="GO" id="GO:0004519">
    <property type="term" value="F:endonuclease activity"/>
    <property type="evidence" value="ECO:0007669"/>
    <property type="project" value="UniProtKB-KW"/>
</dbReference>
<gene>
    <name evidence="2" type="ORF">GTW51_10310</name>
</gene>
<dbReference type="PANTHER" id="PTHR14859:SF15">
    <property type="entry name" value="ENDONUCLEASE_EXONUCLEASE_PHOSPHATASE DOMAIN-CONTAINING PROTEIN"/>
    <property type="match status" value="1"/>
</dbReference>
<evidence type="ECO:0000313" key="2">
    <source>
        <dbReference type="EMBL" id="NDV87094.1"/>
    </source>
</evidence>
<sequence>MPPTSRTSPDPRAPRRLRIVSWNCHGSVGRDGRCDPERTLAVIAALEPDILALQEVDGRSHLGRRKRAFEFFAERLGGHRVEARTVRREQGDYGHLLWSRGAIRDSRVHDLPGGGFERRAAVDVVCETALGPVRMIATHLGLGPRNRRVQAGFLASTIGTDEGQVVALGDFNEWRRDGAVDAALSAPLPVRASVPSWPARWPLVHMDRLYASASLQVTILPVPAWMAAASDHLPLVVELQQA</sequence>
<dbReference type="RefSeq" id="WP_163043846.1">
    <property type="nucleotide sequence ID" value="NZ_JAAAMJ010000006.1"/>
</dbReference>
<dbReference type="PANTHER" id="PTHR14859">
    <property type="entry name" value="CALCOFLUOR WHITE HYPERSENSITIVE PROTEIN PRECURSOR"/>
    <property type="match status" value="1"/>
</dbReference>
<dbReference type="AlphaFoldDB" id="A0A6L9MGY8"/>
<dbReference type="Proteomes" id="UP000476332">
    <property type="component" value="Unassembled WGS sequence"/>
</dbReference>
<comment type="caution">
    <text evidence="2">The sequence shown here is derived from an EMBL/GenBank/DDBJ whole genome shotgun (WGS) entry which is preliminary data.</text>
</comment>
<dbReference type="InterPro" id="IPR005135">
    <property type="entry name" value="Endo/exonuclease/phosphatase"/>
</dbReference>
<dbReference type="SUPFAM" id="SSF56219">
    <property type="entry name" value="DNase I-like"/>
    <property type="match status" value="1"/>
</dbReference>
<feature type="domain" description="Endonuclease/exonuclease/phosphatase" evidence="1">
    <location>
        <begin position="20"/>
        <end position="232"/>
    </location>
</feature>
<proteinExistence type="predicted"/>
<protein>
    <submittedName>
        <fullName evidence="2">Endonuclease</fullName>
    </submittedName>
</protein>
<dbReference type="InterPro" id="IPR051916">
    <property type="entry name" value="GPI-anchor_lipid_remodeler"/>
</dbReference>
<dbReference type="GO" id="GO:0016020">
    <property type="term" value="C:membrane"/>
    <property type="evidence" value="ECO:0007669"/>
    <property type="project" value="GOC"/>
</dbReference>
<dbReference type="InterPro" id="IPR036691">
    <property type="entry name" value="Endo/exonu/phosph_ase_sf"/>
</dbReference>
<keyword evidence="2" id="KW-0540">Nuclease</keyword>
<evidence type="ECO:0000259" key="1">
    <source>
        <dbReference type="Pfam" id="PF03372"/>
    </source>
</evidence>
<keyword evidence="2" id="KW-0378">Hydrolase</keyword>
<keyword evidence="2" id="KW-0255">Endonuclease</keyword>
<dbReference type="GO" id="GO:0006506">
    <property type="term" value="P:GPI anchor biosynthetic process"/>
    <property type="evidence" value="ECO:0007669"/>
    <property type="project" value="TreeGrafter"/>
</dbReference>
<dbReference type="EMBL" id="JAAAMJ010000006">
    <property type="protein sequence ID" value="NDV87094.1"/>
    <property type="molecule type" value="Genomic_DNA"/>
</dbReference>
<organism evidence="2 3">
    <name type="scientific">Aurantimonas aggregata</name>
    <dbReference type="NCBI Taxonomy" id="2047720"/>
    <lineage>
        <taxon>Bacteria</taxon>
        <taxon>Pseudomonadati</taxon>
        <taxon>Pseudomonadota</taxon>
        <taxon>Alphaproteobacteria</taxon>
        <taxon>Hyphomicrobiales</taxon>
        <taxon>Aurantimonadaceae</taxon>
        <taxon>Aurantimonas</taxon>
    </lineage>
</organism>
<accession>A0A6L9MGY8</accession>
<name>A0A6L9MGY8_9HYPH</name>
<evidence type="ECO:0000313" key="3">
    <source>
        <dbReference type="Proteomes" id="UP000476332"/>
    </source>
</evidence>